<keyword evidence="2" id="KW-1185">Reference proteome</keyword>
<accession>A0ABQ6BS73</accession>
<name>A0ABQ6BS73_9NEIS</name>
<gene>
    <name evidence="1" type="ORF">GCM10007860_19880</name>
</gene>
<protein>
    <submittedName>
        <fullName evidence="1">Uncharacterized protein</fullName>
    </submittedName>
</protein>
<comment type="caution">
    <text evidence="1">The sequence shown here is derived from an EMBL/GenBank/DDBJ whole genome shotgun (WGS) entry which is preliminary data.</text>
</comment>
<dbReference type="RefSeq" id="WP_018746206.1">
    <property type="nucleotide sequence ID" value="NZ_BSOZ01000027.1"/>
</dbReference>
<organism evidence="1 2">
    <name type="scientific">Chitiniphilus shinanonensis</name>
    <dbReference type="NCBI Taxonomy" id="553088"/>
    <lineage>
        <taxon>Bacteria</taxon>
        <taxon>Pseudomonadati</taxon>
        <taxon>Pseudomonadota</taxon>
        <taxon>Betaproteobacteria</taxon>
        <taxon>Neisseriales</taxon>
        <taxon>Chitinibacteraceae</taxon>
        <taxon>Chitiniphilus</taxon>
    </lineage>
</organism>
<reference evidence="2" key="1">
    <citation type="journal article" date="2019" name="Int. J. Syst. Evol. Microbiol.">
        <title>The Global Catalogue of Microorganisms (GCM) 10K type strain sequencing project: providing services to taxonomists for standard genome sequencing and annotation.</title>
        <authorList>
            <consortium name="The Broad Institute Genomics Platform"/>
            <consortium name="The Broad Institute Genome Sequencing Center for Infectious Disease"/>
            <person name="Wu L."/>
            <person name="Ma J."/>
        </authorList>
    </citation>
    <scope>NUCLEOTIDE SEQUENCE [LARGE SCALE GENOMIC DNA]</scope>
    <source>
        <strain evidence="2">NBRC 104970</strain>
    </source>
</reference>
<evidence type="ECO:0000313" key="2">
    <source>
        <dbReference type="Proteomes" id="UP001156836"/>
    </source>
</evidence>
<proteinExistence type="predicted"/>
<dbReference type="EMBL" id="BSOZ01000027">
    <property type="protein sequence ID" value="GLS04840.1"/>
    <property type="molecule type" value="Genomic_DNA"/>
</dbReference>
<dbReference type="Proteomes" id="UP001156836">
    <property type="component" value="Unassembled WGS sequence"/>
</dbReference>
<sequence>MQIATVSGAIQVPDLKARAGAAHERVRMVGAAVVRPAKELGARLSAVTRKPWFFPAQVVAVLGLLWLQQHGYLHVPVTMCDWARVGK</sequence>
<evidence type="ECO:0000313" key="1">
    <source>
        <dbReference type="EMBL" id="GLS04840.1"/>
    </source>
</evidence>